<dbReference type="AlphaFoldDB" id="A0A5D6V3F1"/>
<evidence type="ECO:0000256" key="1">
    <source>
        <dbReference type="SAM" id="MobiDB-lite"/>
    </source>
</evidence>
<evidence type="ECO:0000313" key="2">
    <source>
        <dbReference type="EMBL" id="TYZ09349.1"/>
    </source>
</evidence>
<evidence type="ECO:0008006" key="4">
    <source>
        <dbReference type="Google" id="ProtNLM"/>
    </source>
</evidence>
<reference evidence="2 3" key="1">
    <citation type="submission" date="2019-08" db="EMBL/GenBank/DDBJ databases">
        <authorList>
            <person name="Seo M.-J."/>
        </authorList>
    </citation>
    <scope>NUCLEOTIDE SEQUENCE [LARGE SCALE GENOMIC DNA]</scope>
    <source>
        <strain evidence="2 3">KIGAM108</strain>
    </source>
</reference>
<proteinExistence type="predicted"/>
<accession>A0A5D6V3F1</accession>
<feature type="compositionally biased region" description="Low complexity" evidence="1">
    <location>
        <begin position="1"/>
        <end position="13"/>
    </location>
</feature>
<dbReference type="Proteomes" id="UP000322791">
    <property type="component" value="Unassembled WGS sequence"/>
</dbReference>
<name>A0A5D6V3F1_9BACT</name>
<dbReference type="RefSeq" id="WP_149071143.1">
    <property type="nucleotide sequence ID" value="NZ_VTHL01000010.1"/>
</dbReference>
<comment type="caution">
    <text evidence="2">The sequence shown here is derived from an EMBL/GenBank/DDBJ whole genome shotgun (WGS) entry which is preliminary data.</text>
</comment>
<protein>
    <recommendedName>
        <fullName evidence="4">PorT family protein</fullName>
    </recommendedName>
</protein>
<keyword evidence="3" id="KW-1185">Reference proteome</keyword>
<dbReference type="EMBL" id="VTHL01000010">
    <property type="protein sequence ID" value="TYZ09349.1"/>
    <property type="molecule type" value="Genomic_DNA"/>
</dbReference>
<organism evidence="2 3">
    <name type="scientific">Hymenobacter lutimineralis</name>
    <dbReference type="NCBI Taxonomy" id="2606448"/>
    <lineage>
        <taxon>Bacteria</taxon>
        <taxon>Pseudomonadati</taxon>
        <taxon>Bacteroidota</taxon>
        <taxon>Cytophagia</taxon>
        <taxon>Cytophagales</taxon>
        <taxon>Hymenobacteraceae</taxon>
        <taxon>Hymenobacter</taxon>
    </lineage>
</organism>
<evidence type="ECO:0000313" key="3">
    <source>
        <dbReference type="Proteomes" id="UP000322791"/>
    </source>
</evidence>
<gene>
    <name evidence="2" type="ORF">FY528_11430</name>
</gene>
<sequence>MPSSFSPTPSTKPAYSPQLGFANEQDSNGTDLYNYSYNSLDYGLAAGIEARVGPARVGGRYTAGFNEIIKDPKAGISQSITDIKNGAFQVYVGIGITN</sequence>
<feature type="region of interest" description="Disordered" evidence="1">
    <location>
        <begin position="1"/>
        <end position="21"/>
    </location>
</feature>